<accession>A0ABV6EV71</accession>
<reference evidence="1 2" key="1">
    <citation type="submission" date="2024-09" db="EMBL/GenBank/DDBJ databases">
        <authorList>
            <person name="Sun Q."/>
            <person name="Mori K."/>
        </authorList>
    </citation>
    <scope>NUCLEOTIDE SEQUENCE [LARGE SCALE GENOMIC DNA]</scope>
    <source>
        <strain evidence="1 2">KCTC 23279</strain>
    </source>
</reference>
<sequence>MSAVVLTLIAPTALKEELVAAMLAHPPTAESGFIAREVEGYGHNIDFDSVVEQVRGHTLVVEIVVALPDTEARGLLDALAEELPARGIVWRILPVSAGGTL</sequence>
<comment type="caution">
    <text evidence="1">The sequence shown here is derived from an EMBL/GenBank/DDBJ whole genome shotgun (WGS) entry which is preliminary data.</text>
</comment>
<name>A0ABV6EV71_9BRAD</name>
<proteinExistence type="predicted"/>
<dbReference type="Pfam" id="PF11582">
    <property type="entry name" value="DUF3240"/>
    <property type="match status" value="1"/>
</dbReference>
<gene>
    <name evidence="1" type="ORF">ACFFJ6_16665</name>
</gene>
<dbReference type="EMBL" id="JBHLWM010000006">
    <property type="protein sequence ID" value="MFC0242126.1"/>
    <property type="molecule type" value="Genomic_DNA"/>
</dbReference>
<dbReference type="Gene3D" id="3.30.70.120">
    <property type="match status" value="1"/>
</dbReference>
<dbReference type="InterPro" id="IPR015867">
    <property type="entry name" value="N-reg_PII/ATP_PRibTrfase_C"/>
</dbReference>
<organism evidence="1 2">
    <name type="scientific">Rhodopseudomonas telluris</name>
    <dbReference type="NCBI Taxonomy" id="644215"/>
    <lineage>
        <taxon>Bacteria</taxon>
        <taxon>Pseudomonadati</taxon>
        <taxon>Pseudomonadota</taxon>
        <taxon>Alphaproteobacteria</taxon>
        <taxon>Hyphomicrobiales</taxon>
        <taxon>Nitrobacteraceae</taxon>
        <taxon>Rhodopseudomonas</taxon>
    </lineage>
</organism>
<keyword evidence="2" id="KW-1185">Reference proteome</keyword>
<dbReference type="Proteomes" id="UP001589775">
    <property type="component" value="Unassembled WGS sequence"/>
</dbReference>
<evidence type="ECO:0000313" key="2">
    <source>
        <dbReference type="Proteomes" id="UP001589775"/>
    </source>
</evidence>
<dbReference type="RefSeq" id="WP_378389781.1">
    <property type="nucleotide sequence ID" value="NZ_JBHLWM010000006.1"/>
</dbReference>
<protein>
    <submittedName>
        <fullName evidence="1">DUF3240 family protein</fullName>
    </submittedName>
</protein>
<dbReference type="InterPro" id="IPR021634">
    <property type="entry name" value="DUF3240"/>
</dbReference>
<evidence type="ECO:0000313" key="1">
    <source>
        <dbReference type="EMBL" id="MFC0242126.1"/>
    </source>
</evidence>